<reference evidence="3 4" key="1">
    <citation type="submission" date="2010-05" db="EMBL/GenBank/DDBJ databases">
        <title>Complete sequence of Thermincola sp. JR.</title>
        <authorList>
            <consortium name="US DOE Joint Genome Institute"/>
            <person name="Lucas S."/>
            <person name="Copeland A."/>
            <person name="Lapidus A."/>
            <person name="Cheng J.-F."/>
            <person name="Bruce D."/>
            <person name="Goodwin L."/>
            <person name="Pitluck S."/>
            <person name="Chertkov O."/>
            <person name="Detter J.C."/>
            <person name="Han C."/>
            <person name="Tapia R."/>
            <person name="Land M."/>
            <person name="Hauser L."/>
            <person name="Kyrpides N."/>
            <person name="Mikhailova N."/>
            <person name="Hazen T.C."/>
            <person name="Woyke T."/>
        </authorList>
    </citation>
    <scope>NUCLEOTIDE SEQUENCE [LARGE SCALE GENOMIC DNA]</scope>
    <source>
        <strain evidence="3 4">JR</strain>
    </source>
</reference>
<evidence type="ECO:0000313" key="3">
    <source>
        <dbReference type="EMBL" id="ADG82118.1"/>
    </source>
</evidence>
<evidence type="ECO:0000313" key="4">
    <source>
        <dbReference type="Proteomes" id="UP000002377"/>
    </source>
</evidence>
<feature type="region of interest" description="Disordered" evidence="1">
    <location>
        <begin position="30"/>
        <end position="58"/>
    </location>
</feature>
<accession>D5XEP7</accession>
<dbReference type="AlphaFoldDB" id="D5XEP7"/>
<dbReference type="HOGENOM" id="CLU_665544_0_0_9"/>
<dbReference type="InterPro" id="IPR027954">
    <property type="entry name" value="Transcobalamin-like_C"/>
</dbReference>
<sequence>MKSRGLYLLGILVILLGLLGPIVYSGRLTGRQGPSDPGQALSGGIKDGSASCDAGGPRNARIMPYDTGSGVVNVDSGDVNVGSGVKKAGTKNTAGSAAEKGQVTGADLSGKLTIRKVPESNPPKNEAGVQLWVTEDFGRRSMYAETVGFRPGDAVLDILNQNLNIETANGGTFVKSINGVASGYTGKSGGKRTKKDWFYWVNGIMASVGADQYIPGPGDVIWWDYHDWSGTMFIPAVIGAYPEPFLRGYSGKNKGAVIFYADGYEDQAQKIKRGLEKFRVTPVSVAPFNGEGISKRNGPAIVVGPWTVLKQSEILNGMNERGIKSGLYVNFSDDRFNLLTPSGQIAGSCGKGSGAIVAVGISSGDAGVLWLVTGVDRQGLENAVTVLSERPQEIKYCFGAAVDSGKVIPLPLQ</sequence>
<dbReference type="Gene3D" id="2.170.130.30">
    <property type="match status" value="1"/>
</dbReference>
<dbReference type="Proteomes" id="UP000002377">
    <property type="component" value="Chromosome"/>
</dbReference>
<gene>
    <name evidence="3" type="ordered locus">TherJR_1256</name>
</gene>
<name>D5XEP7_THEPJ</name>
<organism evidence="3 4">
    <name type="scientific">Thermincola potens (strain JR)</name>
    <dbReference type="NCBI Taxonomy" id="635013"/>
    <lineage>
        <taxon>Bacteria</taxon>
        <taxon>Bacillati</taxon>
        <taxon>Bacillota</taxon>
        <taxon>Clostridia</taxon>
        <taxon>Eubacteriales</taxon>
        <taxon>Thermincolaceae</taxon>
        <taxon>Thermincola</taxon>
    </lineage>
</organism>
<feature type="domain" description="Transcobalamin-like C-terminal" evidence="2">
    <location>
        <begin position="152"/>
        <end position="226"/>
    </location>
</feature>
<dbReference type="OrthoDB" id="1806555at2"/>
<dbReference type="EMBL" id="CP002028">
    <property type="protein sequence ID" value="ADG82118.1"/>
    <property type="molecule type" value="Genomic_DNA"/>
</dbReference>
<evidence type="ECO:0000256" key="1">
    <source>
        <dbReference type="SAM" id="MobiDB-lite"/>
    </source>
</evidence>
<dbReference type="STRING" id="635013.TherJR_1256"/>
<dbReference type="RefSeq" id="WP_013120137.1">
    <property type="nucleotide sequence ID" value="NC_014152.1"/>
</dbReference>
<protein>
    <recommendedName>
        <fullName evidence="2">Transcobalamin-like C-terminal domain-containing protein</fullName>
    </recommendedName>
</protein>
<dbReference type="KEGG" id="tjr:TherJR_1256"/>
<dbReference type="Pfam" id="PF14478">
    <property type="entry name" value="DUF4430"/>
    <property type="match status" value="1"/>
</dbReference>
<proteinExistence type="predicted"/>
<evidence type="ECO:0000259" key="2">
    <source>
        <dbReference type="Pfam" id="PF14478"/>
    </source>
</evidence>
<dbReference type="eggNOG" id="ENOG502ZE6B">
    <property type="taxonomic scope" value="Bacteria"/>
</dbReference>
<keyword evidence="4" id="KW-1185">Reference proteome</keyword>